<gene>
    <name evidence="3" type="ORF">WJX73_006110</name>
</gene>
<reference evidence="3 4" key="1">
    <citation type="journal article" date="2024" name="Nat. Commun.">
        <title>Phylogenomics reveals the evolutionary origins of lichenization in chlorophyte algae.</title>
        <authorList>
            <person name="Puginier C."/>
            <person name="Libourel C."/>
            <person name="Otte J."/>
            <person name="Skaloud P."/>
            <person name="Haon M."/>
            <person name="Grisel S."/>
            <person name="Petersen M."/>
            <person name="Berrin J.G."/>
            <person name="Delaux P.M."/>
            <person name="Dal Grande F."/>
            <person name="Keller J."/>
        </authorList>
    </citation>
    <scope>NUCLEOTIDE SEQUENCE [LARGE SCALE GENOMIC DNA]</scope>
    <source>
        <strain evidence="3 4">SAG 2036</strain>
    </source>
</reference>
<dbReference type="GO" id="GO:0007165">
    <property type="term" value="P:signal transduction"/>
    <property type="evidence" value="ECO:0007669"/>
    <property type="project" value="TreeGrafter"/>
</dbReference>
<dbReference type="GO" id="GO:0004672">
    <property type="term" value="F:protein kinase activity"/>
    <property type="evidence" value="ECO:0007669"/>
    <property type="project" value="InterPro"/>
</dbReference>
<feature type="domain" description="Protein kinase" evidence="2">
    <location>
        <begin position="123"/>
        <end position="458"/>
    </location>
</feature>
<dbReference type="InterPro" id="IPR000719">
    <property type="entry name" value="Prot_kinase_dom"/>
</dbReference>
<name>A0AAW1PU95_9CHLO</name>
<dbReference type="GO" id="GO:0005524">
    <property type="term" value="F:ATP binding"/>
    <property type="evidence" value="ECO:0007669"/>
    <property type="project" value="InterPro"/>
</dbReference>
<dbReference type="EMBL" id="JALJOQ010000004">
    <property type="protein sequence ID" value="KAK9813543.1"/>
    <property type="molecule type" value="Genomic_DNA"/>
</dbReference>
<feature type="region of interest" description="Disordered" evidence="1">
    <location>
        <begin position="1"/>
        <end position="22"/>
    </location>
</feature>
<evidence type="ECO:0000256" key="1">
    <source>
        <dbReference type="SAM" id="MobiDB-lite"/>
    </source>
</evidence>
<dbReference type="AlphaFoldDB" id="A0AAW1PU95"/>
<accession>A0AAW1PU95</accession>
<evidence type="ECO:0000313" key="3">
    <source>
        <dbReference type="EMBL" id="KAK9813543.1"/>
    </source>
</evidence>
<proteinExistence type="predicted"/>
<dbReference type="GO" id="GO:0005737">
    <property type="term" value="C:cytoplasm"/>
    <property type="evidence" value="ECO:0007669"/>
    <property type="project" value="TreeGrafter"/>
</dbReference>
<dbReference type="InterPro" id="IPR050167">
    <property type="entry name" value="Ser_Thr_protein_kinase"/>
</dbReference>
<sequence>MVSLTPAKPAKPGDKDNAPLALPLSKTGFKAVERATKGLVSRLSAAQKVTRAINAAGRKVISGATKPASRGLGGSSSGPMTTGDKAPEEAKGRKVKRYLKNKIKGFHILLPTSGGVKHSALQVEQLVPFPEDPFATVPHGGAPAAFDPLAACAAPQPSTEPAAQLLRSEVDQMSFWSTALETALVPITFVEGPRYWPEAAFAQRKRLAQQAQMRQALGRHPDMQPLEAILAAEAVGGGHAFLGLGNAAAEGGSILSLAHQYCDRDECLPPLIVAKAALSAARACGHMHAHNYAHNNLRLSTLLIPSKFSQGGDPARFPEHLWLSGFDLSSRVPCKQGSGSPICSDIGYSGNAPPEVLRGHQAQLIGENPHIDHRKADVFSLGRMILALILLHTPHIGANFAEELCFYKAARPEDWQVLHEGLNGTHRAALLCLAEKLTARNPELRPSMDSVVRELDMLCDRLMSP</sequence>
<dbReference type="PANTHER" id="PTHR23257">
    <property type="entry name" value="SERINE-THREONINE PROTEIN KINASE"/>
    <property type="match status" value="1"/>
</dbReference>
<dbReference type="InterPro" id="IPR011009">
    <property type="entry name" value="Kinase-like_dom_sf"/>
</dbReference>
<dbReference type="Proteomes" id="UP001465755">
    <property type="component" value="Unassembled WGS sequence"/>
</dbReference>
<evidence type="ECO:0000313" key="4">
    <source>
        <dbReference type="Proteomes" id="UP001465755"/>
    </source>
</evidence>
<keyword evidence="4" id="KW-1185">Reference proteome</keyword>
<dbReference type="SUPFAM" id="SSF56112">
    <property type="entry name" value="Protein kinase-like (PK-like)"/>
    <property type="match status" value="1"/>
</dbReference>
<feature type="region of interest" description="Disordered" evidence="1">
    <location>
        <begin position="64"/>
        <end position="92"/>
    </location>
</feature>
<dbReference type="PROSITE" id="PS50011">
    <property type="entry name" value="PROTEIN_KINASE_DOM"/>
    <property type="match status" value="1"/>
</dbReference>
<protein>
    <recommendedName>
        <fullName evidence="2">Protein kinase domain-containing protein</fullName>
    </recommendedName>
</protein>
<comment type="caution">
    <text evidence="3">The sequence shown here is derived from an EMBL/GenBank/DDBJ whole genome shotgun (WGS) entry which is preliminary data.</text>
</comment>
<dbReference type="Gene3D" id="1.10.510.10">
    <property type="entry name" value="Transferase(Phosphotransferase) domain 1"/>
    <property type="match status" value="1"/>
</dbReference>
<organism evidence="3 4">
    <name type="scientific">Symbiochloris irregularis</name>
    <dbReference type="NCBI Taxonomy" id="706552"/>
    <lineage>
        <taxon>Eukaryota</taxon>
        <taxon>Viridiplantae</taxon>
        <taxon>Chlorophyta</taxon>
        <taxon>core chlorophytes</taxon>
        <taxon>Trebouxiophyceae</taxon>
        <taxon>Trebouxiales</taxon>
        <taxon>Trebouxiaceae</taxon>
        <taxon>Symbiochloris</taxon>
    </lineage>
</organism>
<dbReference type="SMART" id="SM00220">
    <property type="entry name" value="S_TKc"/>
    <property type="match status" value="1"/>
</dbReference>
<evidence type="ECO:0000259" key="2">
    <source>
        <dbReference type="PROSITE" id="PS50011"/>
    </source>
</evidence>